<keyword evidence="1" id="KW-0732">Signal</keyword>
<evidence type="ECO:0000313" key="2">
    <source>
        <dbReference type="EMBL" id="KAG0576710.1"/>
    </source>
</evidence>
<sequence length="70" mass="7954">MGFSFYSSVMVLGVVSLPWPHWSAKLMLWFCSIFKPVISKLVPLDPCHCCLQIWESIDFLSECILSTVSV</sequence>
<gene>
    <name evidence="2" type="ORF">KC19_5G102000</name>
</gene>
<dbReference type="Proteomes" id="UP000822688">
    <property type="component" value="Chromosome 5"/>
</dbReference>
<keyword evidence="3" id="KW-1185">Reference proteome</keyword>
<comment type="caution">
    <text evidence="2">The sequence shown here is derived from an EMBL/GenBank/DDBJ whole genome shotgun (WGS) entry which is preliminary data.</text>
</comment>
<name>A0A8T0HZV5_CERPU</name>
<evidence type="ECO:0000256" key="1">
    <source>
        <dbReference type="SAM" id="SignalP"/>
    </source>
</evidence>
<dbReference type="AlphaFoldDB" id="A0A8T0HZV5"/>
<proteinExistence type="predicted"/>
<protein>
    <submittedName>
        <fullName evidence="2">Uncharacterized protein</fullName>
    </submittedName>
</protein>
<organism evidence="2 3">
    <name type="scientific">Ceratodon purpureus</name>
    <name type="common">Fire moss</name>
    <name type="synonym">Dicranum purpureum</name>
    <dbReference type="NCBI Taxonomy" id="3225"/>
    <lineage>
        <taxon>Eukaryota</taxon>
        <taxon>Viridiplantae</taxon>
        <taxon>Streptophyta</taxon>
        <taxon>Embryophyta</taxon>
        <taxon>Bryophyta</taxon>
        <taxon>Bryophytina</taxon>
        <taxon>Bryopsida</taxon>
        <taxon>Dicranidae</taxon>
        <taxon>Pseudoditrichales</taxon>
        <taxon>Ditrichaceae</taxon>
        <taxon>Ceratodon</taxon>
    </lineage>
</organism>
<feature type="chain" id="PRO_5035900782" evidence="1">
    <location>
        <begin position="40"/>
        <end position="70"/>
    </location>
</feature>
<feature type="signal peptide" evidence="1">
    <location>
        <begin position="1"/>
        <end position="39"/>
    </location>
</feature>
<dbReference type="EMBL" id="CM026425">
    <property type="protein sequence ID" value="KAG0576710.1"/>
    <property type="molecule type" value="Genomic_DNA"/>
</dbReference>
<evidence type="ECO:0000313" key="3">
    <source>
        <dbReference type="Proteomes" id="UP000822688"/>
    </source>
</evidence>
<reference evidence="2" key="1">
    <citation type="submission" date="2020-06" db="EMBL/GenBank/DDBJ databases">
        <title>WGS assembly of Ceratodon purpureus strain R40.</title>
        <authorList>
            <person name="Carey S.B."/>
            <person name="Jenkins J."/>
            <person name="Shu S."/>
            <person name="Lovell J.T."/>
            <person name="Sreedasyam A."/>
            <person name="Maumus F."/>
            <person name="Tiley G.P."/>
            <person name="Fernandez-Pozo N."/>
            <person name="Barry K."/>
            <person name="Chen C."/>
            <person name="Wang M."/>
            <person name="Lipzen A."/>
            <person name="Daum C."/>
            <person name="Saski C.A."/>
            <person name="Payton A.C."/>
            <person name="Mcbreen J.C."/>
            <person name="Conrad R.E."/>
            <person name="Kollar L.M."/>
            <person name="Olsson S."/>
            <person name="Huttunen S."/>
            <person name="Landis J.B."/>
            <person name="Wickett N.J."/>
            <person name="Johnson M.G."/>
            <person name="Rensing S.A."/>
            <person name="Grimwood J."/>
            <person name="Schmutz J."/>
            <person name="Mcdaniel S.F."/>
        </authorList>
    </citation>
    <scope>NUCLEOTIDE SEQUENCE</scope>
    <source>
        <strain evidence="2">R40</strain>
    </source>
</reference>
<accession>A0A8T0HZV5</accession>